<dbReference type="Gene3D" id="3.40.50.1820">
    <property type="entry name" value="alpha/beta hydrolase"/>
    <property type="match status" value="1"/>
</dbReference>
<sequence length="254" mass="28456">MRLDPEKTAAFQFDRGPVGCLLIHGFTGSPFMFRELAQYLAERDVTVLCRQLPGHGTTPEEMSRTDWRDWYGASVASLVELSSKCEKVVVCGQSMGGTLSLHLAAHHASGNKVAGVITYGAPIYMKNPLLPFLPLIKPFVKYMHSPAPDVANLEARPEVLSYDRVPLRCIESLLDLLDHVRNDLRDVTVPVLLFQGVIDHVVDPPNVHLIHRLLGCDDKIVVELPNSCHMIPVDYDKELVKERTYEFVRRVTCA</sequence>
<dbReference type="InterPro" id="IPR029058">
    <property type="entry name" value="AB_hydrolase_fold"/>
</dbReference>
<proteinExistence type="predicted"/>
<dbReference type="PIRSF" id="PIRSF017388">
    <property type="entry name" value="Esterase_lipase"/>
    <property type="match status" value="1"/>
</dbReference>
<keyword evidence="4" id="KW-0378">Hydrolase</keyword>
<dbReference type="InterPro" id="IPR022742">
    <property type="entry name" value="Hydrolase_4"/>
</dbReference>
<feature type="active site" description="Nucleophile" evidence="1">
    <location>
        <position position="94"/>
    </location>
</feature>
<evidence type="ECO:0000256" key="2">
    <source>
        <dbReference type="PIRSR" id="PIRSR017388-2"/>
    </source>
</evidence>
<dbReference type="AlphaFoldDB" id="A0A3A4NF92"/>
<protein>
    <submittedName>
        <fullName evidence="4">Alpha/beta fold hydrolase</fullName>
    </submittedName>
</protein>
<organism evidence="4 5">
    <name type="scientific">Abyssobacteria bacterium (strain SURF_5)</name>
    <dbReference type="NCBI Taxonomy" id="2093360"/>
    <lineage>
        <taxon>Bacteria</taxon>
        <taxon>Pseudomonadati</taxon>
        <taxon>Candidatus Hydrogenedentota</taxon>
        <taxon>Candidatus Abyssobacteria</taxon>
    </lineage>
</organism>
<dbReference type="GO" id="GO:0052689">
    <property type="term" value="F:carboxylic ester hydrolase activity"/>
    <property type="evidence" value="ECO:0007669"/>
    <property type="project" value="InterPro"/>
</dbReference>
<evidence type="ECO:0000313" key="5">
    <source>
        <dbReference type="Proteomes" id="UP000265882"/>
    </source>
</evidence>
<evidence type="ECO:0000259" key="3">
    <source>
        <dbReference type="Pfam" id="PF12146"/>
    </source>
</evidence>
<dbReference type="PANTHER" id="PTHR43798">
    <property type="entry name" value="MONOACYLGLYCEROL LIPASE"/>
    <property type="match status" value="1"/>
</dbReference>
<dbReference type="PANTHER" id="PTHR43798:SF33">
    <property type="entry name" value="HYDROLASE, PUTATIVE (AFU_ORTHOLOGUE AFUA_2G14860)-RELATED"/>
    <property type="match status" value="1"/>
</dbReference>
<dbReference type="SUPFAM" id="SSF53474">
    <property type="entry name" value="alpha/beta-Hydrolases"/>
    <property type="match status" value="1"/>
</dbReference>
<feature type="active site" description="Charge relay system" evidence="1">
    <location>
        <position position="199"/>
    </location>
</feature>
<feature type="binding site" evidence="2">
    <location>
        <position position="26"/>
    </location>
    <ligand>
        <name>substrate</name>
    </ligand>
</feature>
<evidence type="ECO:0000256" key="1">
    <source>
        <dbReference type="PIRSR" id="PIRSR017388-1"/>
    </source>
</evidence>
<dbReference type="Proteomes" id="UP000265882">
    <property type="component" value="Unassembled WGS sequence"/>
</dbReference>
<feature type="active site" description="Charge relay system" evidence="1">
    <location>
        <position position="229"/>
    </location>
</feature>
<feature type="binding site" evidence="2">
    <location>
        <position position="95"/>
    </location>
    <ligand>
        <name>substrate</name>
    </ligand>
</feature>
<name>A0A3A4NF92_ABYX5</name>
<dbReference type="GO" id="GO:0016020">
    <property type="term" value="C:membrane"/>
    <property type="evidence" value="ECO:0007669"/>
    <property type="project" value="TreeGrafter"/>
</dbReference>
<dbReference type="EMBL" id="QZKU01000106">
    <property type="protein sequence ID" value="RJP18002.1"/>
    <property type="molecule type" value="Genomic_DNA"/>
</dbReference>
<dbReference type="InterPro" id="IPR012354">
    <property type="entry name" value="Esterase_lipase"/>
</dbReference>
<dbReference type="Pfam" id="PF12146">
    <property type="entry name" value="Hydrolase_4"/>
    <property type="match status" value="1"/>
</dbReference>
<comment type="caution">
    <text evidence="4">The sequence shown here is derived from an EMBL/GenBank/DDBJ whole genome shotgun (WGS) entry which is preliminary data.</text>
</comment>
<feature type="domain" description="Serine aminopeptidase S33" evidence="3">
    <location>
        <begin position="20"/>
        <end position="234"/>
    </location>
</feature>
<reference evidence="4 5" key="1">
    <citation type="journal article" date="2017" name="ISME J.">
        <title>Energy and carbon metabolisms in a deep terrestrial subsurface fluid microbial community.</title>
        <authorList>
            <person name="Momper L."/>
            <person name="Jungbluth S.P."/>
            <person name="Lee M.D."/>
            <person name="Amend J.P."/>
        </authorList>
    </citation>
    <scope>NUCLEOTIDE SEQUENCE [LARGE SCALE GENOMIC DNA]</scope>
    <source>
        <strain evidence="4">SURF_5</strain>
    </source>
</reference>
<gene>
    <name evidence="4" type="ORF">C4520_15055</name>
</gene>
<evidence type="ECO:0000313" key="4">
    <source>
        <dbReference type="EMBL" id="RJP18002.1"/>
    </source>
</evidence>
<accession>A0A3A4NF92</accession>
<dbReference type="InterPro" id="IPR050266">
    <property type="entry name" value="AB_hydrolase_sf"/>
</dbReference>